<accession>A0A6J5LHF5</accession>
<feature type="region of interest" description="Disordered" evidence="1">
    <location>
        <begin position="38"/>
        <end position="72"/>
    </location>
</feature>
<feature type="region of interest" description="Disordered" evidence="1">
    <location>
        <begin position="1"/>
        <end position="26"/>
    </location>
</feature>
<evidence type="ECO:0000313" key="2">
    <source>
        <dbReference type="EMBL" id="CAB4132586.1"/>
    </source>
</evidence>
<dbReference type="Gene3D" id="2.180.10.10">
    <property type="entry name" value="RHS repeat-associated core"/>
    <property type="match status" value="1"/>
</dbReference>
<dbReference type="EMBL" id="LR796266">
    <property type="protein sequence ID" value="CAB4132586.1"/>
    <property type="molecule type" value="Genomic_DNA"/>
</dbReference>
<reference evidence="2" key="1">
    <citation type="submission" date="2020-04" db="EMBL/GenBank/DDBJ databases">
        <authorList>
            <person name="Chiriac C."/>
            <person name="Salcher M."/>
            <person name="Ghai R."/>
            <person name="Kavagutti S V."/>
        </authorList>
    </citation>
    <scope>NUCLEOTIDE SEQUENCE</scope>
</reference>
<protein>
    <submittedName>
        <fullName evidence="2">Uncharacterized protein</fullName>
    </submittedName>
</protein>
<sequence length="163" mass="17035">MDNIYKPGSSRVSQITPGNGDPGTSVVSDLSRMLPRQISSGTMRGTQNVGSGNAKIDSSNNRITIGTPDGGSVGMGQIPGTATNEFGFFTVNANGKVTYKVIDGVQYFYDNNGNLIQKVQAGTTYVYNPADSYKNVTQSGLLPDGSGGFVVAKMGQDISSAYS</sequence>
<evidence type="ECO:0000256" key="1">
    <source>
        <dbReference type="SAM" id="MobiDB-lite"/>
    </source>
</evidence>
<feature type="compositionally biased region" description="Polar residues" evidence="1">
    <location>
        <begin position="38"/>
        <end position="64"/>
    </location>
</feature>
<name>A0A6J5LHF5_9CAUD</name>
<gene>
    <name evidence="2" type="ORF">UFOVP253_38</name>
</gene>
<proteinExistence type="predicted"/>
<organism evidence="2">
    <name type="scientific">uncultured Caudovirales phage</name>
    <dbReference type="NCBI Taxonomy" id="2100421"/>
    <lineage>
        <taxon>Viruses</taxon>
        <taxon>Duplodnaviria</taxon>
        <taxon>Heunggongvirae</taxon>
        <taxon>Uroviricota</taxon>
        <taxon>Caudoviricetes</taxon>
        <taxon>Peduoviridae</taxon>
        <taxon>Maltschvirus</taxon>
        <taxon>Maltschvirus maltsch</taxon>
    </lineage>
</organism>